<gene>
    <name evidence="2" type="ordered locus">RB2501_13849</name>
</gene>
<evidence type="ECO:0000313" key="3">
    <source>
        <dbReference type="Proteomes" id="UP000009049"/>
    </source>
</evidence>
<keyword evidence="1" id="KW-0472">Membrane</keyword>
<reference evidence="2 3" key="1">
    <citation type="journal article" date="2009" name="J. Bacteriol.">
        <title>Complete genome sequence of Robiginitalea biformata HTCC2501.</title>
        <authorList>
            <person name="Oh H.M."/>
            <person name="Giovannoni S.J."/>
            <person name="Lee K."/>
            <person name="Ferriera S."/>
            <person name="Johnson J."/>
            <person name="Cho J.C."/>
        </authorList>
    </citation>
    <scope>NUCLEOTIDE SEQUENCE [LARGE SCALE GENOMIC DNA]</scope>
    <source>
        <strain evidence="3">ATCC BAA-864 / HTCC2501 / KCTC 12146</strain>
    </source>
</reference>
<sequence length="118" mass="13564">MWYYFYTIVLSIWLVVFVIGVYLVVRSSLITSLENKCLDKAVAAAAVGVSDAREFIHLRQAATKEFWRYWPSFDKMLFSLKPIREDVWLSEQARAALFYSETQVPLDGEIDFAALLGS</sequence>
<dbReference type="EMBL" id="CP001712">
    <property type="protein sequence ID" value="EAR15416.1"/>
    <property type="molecule type" value="Genomic_DNA"/>
</dbReference>
<keyword evidence="1" id="KW-1133">Transmembrane helix</keyword>
<dbReference type="AlphaFoldDB" id="A4CKL7"/>
<keyword evidence="1" id="KW-0812">Transmembrane</keyword>
<dbReference type="KEGG" id="rbi:RB2501_13849"/>
<keyword evidence="3" id="KW-1185">Reference proteome</keyword>
<proteinExistence type="predicted"/>
<dbReference type="STRING" id="313596.RB2501_13849"/>
<evidence type="ECO:0000256" key="1">
    <source>
        <dbReference type="SAM" id="Phobius"/>
    </source>
</evidence>
<dbReference type="Proteomes" id="UP000009049">
    <property type="component" value="Chromosome"/>
</dbReference>
<dbReference type="HOGENOM" id="CLU_2071350_0_0_10"/>
<protein>
    <submittedName>
        <fullName evidence="2">Uncharacterized protein</fullName>
    </submittedName>
</protein>
<feature type="transmembrane region" description="Helical" evidence="1">
    <location>
        <begin position="6"/>
        <end position="25"/>
    </location>
</feature>
<dbReference type="RefSeq" id="WP_015754733.1">
    <property type="nucleotide sequence ID" value="NC_013222.1"/>
</dbReference>
<organism evidence="2 3">
    <name type="scientific">Robiginitalea biformata (strain ATCC BAA-864 / DSM 15991 / KCTC 12146 / HTCC2501)</name>
    <dbReference type="NCBI Taxonomy" id="313596"/>
    <lineage>
        <taxon>Bacteria</taxon>
        <taxon>Pseudomonadati</taxon>
        <taxon>Bacteroidota</taxon>
        <taxon>Flavobacteriia</taxon>
        <taxon>Flavobacteriales</taxon>
        <taxon>Flavobacteriaceae</taxon>
        <taxon>Robiginitalea</taxon>
    </lineage>
</organism>
<evidence type="ECO:0000313" key="2">
    <source>
        <dbReference type="EMBL" id="EAR15416.1"/>
    </source>
</evidence>
<name>A4CKL7_ROBBH</name>
<accession>A4CKL7</accession>